<evidence type="ECO:0000313" key="4">
    <source>
        <dbReference type="Proteomes" id="UP001302222"/>
    </source>
</evidence>
<dbReference type="PANTHER" id="PTHR46260:SF3">
    <property type="entry name" value="RING-TYPE DOMAIN-CONTAINING PROTEIN"/>
    <property type="match status" value="1"/>
</dbReference>
<reference evidence="3 4" key="1">
    <citation type="submission" date="2023-12" db="EMBL/GenBank/DDBJ databases">
        <title>Novel species of the genus Arcicella isolated from rivers.</title>
        <authorList>
            <person name="Lu H."/>
        </authorList>
    </citation>
    <scope>NUCLEOTIDE SEQUENCE [LARGE SCALE GENOMIC DNA]</scope>
    <source>
        <strain evidence="3 4">DC25W</strain>
    </source>
</reference>
<evidence type="ECO:0000256" key="1">
    <source>
        <dbReference type="ARBA" id="ARBA00022441"/>
    </source>
</evidence>
<keyword evidence="4" id="KW-1185">Reference proteome</keyword>
<dbReference type="InterPro" id="IPR056734">
    <property type="entry name" value="NANM"/>
</dbReference>
<dbReference type="SUPFAM" id="SSF117281">
    <property type="entry name" value="Kelch motif"/>
    <property type="match status" value="1"/>
</dbReference>
<name>A0ABU5SK95_9BACT</name>
<accession>A0ABU5SK95</accession>
<dbReference type="Gene3D" id="2.120.10.80">
    <property type="entry name" value="Kelch-type beta propeller"/>
    <property type="match status" value="1"/>
</dbReference>
<dbReference type="Pfam" id="PF24996">
    <property type="entry name" value="NANM"/>
    <property type="match status" value="2"/>
</dbReference>
<dbReference type="EMBL" id="JAYGIM010000010">
    <property type="protein sequence ID" value="MEA5427720.1"/>
    <property type="molecule type" value="Genomic_DNA"/>
</dbReference>
<gene>
    <name evidence="3" type="ORF">VB798_14110</name>
</gene>
<organism evidence="3 4">
    <name type="scientific">Arcicella lustrica</name>
    <dbReference type="NCBI Taxonomy" id="2984196"/>
    <lineage>
        <taxon>Bacteria</taxon>
        <taxon>Pseudomonadati</taxon>
        <taxon>Bacteroidota</taxon>
        <taxon>Cytophagia</taxon>
        <taxon>Cytophagales</taxon>
        <taxon>Flectobacillaceae</taxon>
        <taxon>Arcicella</taxon>
    </lineage>
</organism>
<dbReference type="RefSeq" id="WP_323259383.1">
    <property type="nucleotide sequence ID" value="NZ_JAYGIM010000010.1"/>
</dbReference>
<dbReference type="InterPro" id="IPR015915">
    <property type="entry name" value="Kelch-typ_b-propeller"/>
</dbReference>
<protein>
    <submittedName>
        <fullName evidence="3">Kelch repeat-containing protein</fullName>
    </submittedName>
</protein>
<dbReference type="InterPro" id="IPR051746">
    <property type="entry name" value="Kelch_domain_containing_8"/>
</dbReference>
<proteinExistence type="predicted"/>
<comment type="caution">
    <text evidence="3">The sequence shown here is derived from an EMBL/GenBank/DDBJ whole genome shotgun (WGS) entry which is preliminary data.</text>
</comment>
<keyword evidence="1" id="KW-0880">Kelch repeat</keyword>
<keyword evidence="2" id="KW-0677">Repeat</keyword>
<evidence type="ECO:0000313" key="3">
    <source>
        <dbReference type="EMBL" id="MEA5427720.1"/>
    </source>
</evidence>
<sequence length="380" mass="41804">MKQILMSLSLSILTYNSIAQNNAIQTIDWSIPTQLPVAEGHHKQMGLAGAIAGYCRDVFIVAGGSNFEDALPWEGGKKKYFDDIYFLKKDINGVIAWQEKTLRLPEKKAYAAVVNTSDGIIYVGGENEKGLSNKVVLIQVFRNQINTKISLFPDLPFALTNAVATLVNNQLFVAGGEKIDGVSSALLRLDLNNLALGWKILPDIPEKVSHTVFLNHGEKLYLLGGRQKQASGISTLFSACFAFNLITQTWEKLQDLPYPLSAGTGCVVGENTLAMFGGDKGTTFHQVEKLLVAIQAEQDLEKKQRLIQEKNQLQINHPGFSQEVLLYNITSNQWTSTNNIGFQTPVTTQAVMWDKQIIIPCGEVKAGVRTANILVGKLNP</sequence>
<evidence type="ECO:0000256" key="2">
    <source>
        <dbReference type="ARBA" id="ARBA00022737"/>
    </source>
</evidence>
<dbReference type="Proteomes" id="UP001302222">
    <property type="component" value="Unassembled WGS sequence"/>
</dbReference>
<dbReference type="PANTHER" id="PTHR46260">
    <property type="entry name" value="RING-TYPE DOMAIN-CONTAINING PROTEIN"/>
    <property type="match status" value="1"/>
</dbReference>